<dbReference type="InterPro" id="IPR052518">
    <property type="entry name" value="CHR_Transporter"/>
</dbReference>
<name>A0ABS4G9M9_9FIRM</name>
<proteinExistence type="inferred from homology"/>
<dbReference type="Proteomes" id="UP001519342">
    <property type="component" value="Unassembled WGS sequence"/>
</dbReference>
<feature type="transmembrane region" description="Helical" evidence="7">
    <location>
        <begin position="166"/>
        <end position="184"/>
    </location>
</feature>
<evidence type="ECO:0000256" key="5">
    <source>
        <dbReference type="ARBA" id="ARBA00022989"/>
    </source>
</evidence>
<comment type="similarity">
    <text evidence="2">Belongs to the chromate ion transporter (CHR) (TC 2.A.51) family.</text>
</comment>
<keyword evidence="6 7" id="KW-0472">Membrane</keyword>
<dbReference type="EMBL" id="JAGGKS010000001">
    <property type="protein sequence ID" value="MBP1924401.1"/>
    <property type="molecule type" value="Genomic_DNA"/>
</dbReference>
<organism evidence="8 9">
    <name type="scientific">Sedimentibacter acidaminivorans</name>
    <dbReference type="NCBI Taxonomy" id="913099"/>
    <lineage>
        <taxon>Bacteria</taxon>
        <taxon>Bacillati</taxon>
        <taxon>Bacillota</taxon>
        <taxon>Tissierellia</taxon>
        <taxon>Sedimentibacter</taxon>
    </lineage>
</organism>
<feature type="transmembrane region" description="Helical" evidence="7">
    <location>
        <begin position="76"/>
        <end position="99"/>
    </location>
</feature>
<feature type="transmembrane region" description="Helical" evidence="7">
    <location>
        <begin position="111"/>
        <end position="132"/>
    </location>
</feature>
<evidence type="ECO:0000313" key="8">
    <source>
        <dbReference type="EMBL" id="MBP1924401.1"/>
    </source>
</evidence>
<keyword evidence="3" id="KW-1003">Cell membrane</keyword>
<evidence type="ECO:0000256" key="7">
    <source>
        <dbReference type="SAM" id="Phobius"/>
    </source>
</evidence>
<evidence type="ECO:0000313" key="9">
    <source>
        <dbReference type="Proteomes" id="UP001519342"/>
    </source>
</evidence>
<keyword evidence="4 7" id="KW-0812">Transmembrane</keyword>
<keyword evidence="9" id="KW-1185">Reference proteome</keyword>
<dbReference type="RefSeq" id="WP_209510167.1">
    <property type="nucleotide sequence ID" value="NZ_JAGGKS010000001.1"/>
</dbReference>
<evidence type="ECO:0000256" key="1">
    <source>
        <dbReference type="ARBA" id="ARBA00004651"/>
    </source>
</evidence>
<dbReference type="Pfam" id="PF02417">
    <property type="entry name" value="Chromate_transp"/>
    <property type="match status" value="1"/>
</dbReference>
<feature type="transmembrane region" description="Helical" evidence="7">
    <location>
        <begin position="7"/>
        <end position="29"/>
    </location>
</feature>
<evidence type="ECO:0000256" key="3">
    <source>
        <dbReference type="ARBA" id="ARBA00022475"/>
    </source>
</evidence>
<gene>
    <name evidence="8" type="ORF">J2Z76_000254</name>
</gene>
<sequence length="191" mass="20736">MEKNLKFYFKLFITTFSLSAFTIGGGYVIVPLMRQKFVEELKWIEEEEMLNIVAISQSAPGPIAVNTSIMTGYRLAGVLGAFVSILGTALPPLIIITVVSKFYDAIKNNSSVNAVLLGMRAGVAAVIINVIIKMVGDILKKKNLTSIIIMVLSFLAAVVFNINAALIIVICGVFGAIIYSGLLYKFKGEHK</sequence>
<accession>A0ABS4G9M9</accession>
<dbReference type="PANTHER" id="PTHR43663:SF1">
    <property type="entry name" value="CHROMATE TRANSPORTER"/>
    <property type="match status" value="1"/>
</dbReference>
<reference evidence="8 9" key="1">
    <citation type="submission" date="2021-03" db="EMBL/GenBank/DDBJ databases">
        <title>Genomic Encyclopedia of Type Strains, Phase IV (KMG-IV): sequencing the most valuable type-strain genomes for metagenomic binning, comparative biology and taxonomic classification.</title>
        <authorList>
            <person name="Goeker M."/>
        </authorList>
    </citation>
    <scope>NUCLEOTIDE SEQUENCE [LARGE SCALE GENOMIC DNA]</scope>
    <source>
        <strain evidence="8 9">DSM 24004</strain>
    </source>
</reference>
<dbReference type="InterPro" id="IPR003370">
    <property type="entry name" value="Chromate_transpt"/>
</dbReference>
<evidence type="ECO:0000256" key="4">
    <source>
        <dbReference type="ARBA" id="ARBA00022692"/>
    </source>
</evidence>
<dbReference type="PANTHER" id="PTHR43663">
    <property type="entry name" value="CHROMATE TRANSPORT PROTEIN-RELATED"/>
    <property type="match status" value="1"/>
</dbReference>
<comment type="subcellular location">
    <subcellularLocation>
        <location evidence="1">Cell membrane</location>
        <topology evidence="1">Multi-pass membrane protein</topology>
    </subcellularLocation>
</comment>
<comment type="caution">
    <text evidence="8">The sequence shown here is derived from an EMBL/GenBank/DDBJ whole genome shotgun (WGS) entry which is preliminary data.</text>
</comment>
<feature type="transmembrane region" description="Helical" evidence="7">
    <location>
        <begin position="144"/>
        <end position="160"/>
    </location>
</feature>
<evidence type="ECO:0000256" key="6">
    <source>
        <dbReference type="ARBA" id="ARBA00023136"/>
    </source>
</evidence>
<protein>
    <submittedName>
        <fullName evidence="8">Chromate transporter</fullName>
    </submittedName>
</protein>
<keyword evidence="5 7" id="KW-1133">Transmembrane helix</keyword>
<evidence type="ECO:0000256" key="2">
    <source>
        <dbReference type="ARBA" id="ARBA00005262"/>
    </source>
</evidence>